<dbReference type="AlphaFoldDB" id="A0A3E2U1W5"/>
<dbReference type="InterPro" id="IPR016024">
    <property type="entry name" value="ARM-type_fold"/>
</dbReference>
<dbReference type="Proteomes" id="UP000260782">
    <property type="component" value="Unassembled WGS sequence"/>
</dbReference>
<keyword evidence="1" id="KW-0812">Transmembrane</keyword>
<dbReference type="RefSeq" id="WP_117529322.1">
    <property type="nucleotide sequence ID" value="NZ_QVES01000001.1"/>
</dbReference>
<evidence type="ECO:0000313" key="3">
    <source>
        <dbReference type="Proteomes" id="UP000260782"/>
    </source>
</evidence>
<sequence length="1038" mass="107636">MANGIELAKAYVQIVPSADGIQGSISHIMGGEASAAGESAGTLLGTKLVGTLKKVIAAAGIGKMISDSLNLGGALQQSIGGVETLFKESADTVKAYAAQAYRTAGLSANEYMEQTTSFAASLLSSVSKDTNAAAQLANMAMVDMADNANKMGTDMASIQNAYQGFAKQNYTMLDNLKLGYGGTQAEMQRLLTDAEKLSGVHYELGNLADMYSAIHVIQTDLDITGTTAKEAATTLTGSFAAMKAAAQNVLGDWSTGADLTAPMQALADTARTFLQGNLLPMIGNVLAGIPQLVYGLVPEVLQTGTELVSSLAAGFAQGIPAFLSTVLPQLLSFTEELRANAGQFVDAGLNCITQLLNGLIAGLPQLIAYVPDIIINIAGIINDNMPKILAQGISIIVQLIAGIIQAVPSLLANWKKILQAVLSVISAINWLNIGKNILTSVANGVKSMGSSMLTAFKGGFSSALSWIKSLPAQAVKWGKNLIQGFIKGLTGKGNVVSNAATAVTAGISLAETASGKQDNWAASWASANTSLGSSAQTMAEIAIPAYTKSGDAAVASASKAAAAASKTATAASVVSSYADTVTEVLGKVTRTTQTTDEVLSNGQKQQKQTITETSRQLVNGVLKDIKTVTTIGANGKKTVQQTMETVRELASSVTSTSEALVDGIRTTTQTVTETLTDGTESQKQTITKTYTAIIDGALRTVKEVKTIAADGTEQVAKTLEEASAKNFSGLVQGWKKEADKGVLGTFSTLISAVKSKDWKSIGQWVLSTLYNGLAPESQKFIDDFGQNLIQQLNKALGDKISSISQKAWDIGSSIADGIAKGLGNALGKDGGVQDILNGLNINVSDVGSKIMGVLGTIGTSMGTFATEAGTKIAGLAGSMGSLGTIAEGVGGLIAKVGSLIISNPEVAAIIAIVAGVVALGAALFAKFGKGKSSGTTSTQKAYSYKDIQDAYWYGNERAFAGYDYRTDPYVMNPDNNAMLAYQAKMQAQMERLYGVVEKYLPEAGNSVIALDGEQVGRIITPSVNRSLGDLTVLSERGN</sequence>
<comment type="caution">
    <text evidence="2">The sequence shown here is derived from an EMBL/GenBank/DDBJ whole genome shotgun (WGS) entry which is preliminary data.</text>
</comment>
<accession>A0A3E2U1W5</accession>
<gene>
    <name evidence="2" type="ORF">DWZ25_00025</name>
</gene>
<evidence type="ECO:0000313" key="2">
    <source>
        <dbReference type="EMBL" id="RGB90212.1"/>
    </source>
</evidence>
<dbReference type="SUPFAM" id="SSF48371">
    <property type="entry name" value="ARM repeat"/>
    <property type="match status" value="1"/>
</dbReference>
<keyword evidence="1" id="KW-0472">Membrane</keyword>
<proteinExistence type="predicted"/>
<protein>
    <recommendedName>
        <fullName evidence="4">Phage tail protein</fullName>
    </recommendedName>
</protein>
<feature type="transmembrane region" description="Helical" evidence="1">
    <location>
        <begin position="906"/>
        <end position="925"/>
    </location>
</feature>
<keyword evidence="1" id="KW-1133">Transmembrane helix</keyword>
<evidence type="ECO:0008006" key="4">
    <source>
        <dbReference type="Google" id="ProtNLM"/>
    </source>
</evidence>
<evidence type="ECO:0000256" key="1">
    <source>
        <dbReference type="SAM" id="Phobius"/>
    </source>
</evidence>
<dbReference type="EMBL" id="QVES01000001">
    <property type="protein sequence ID" value="RGB90212.1"/>
    <property type="molecule type" value="Genomic_DNA"/>
</dbReference>
<reference evidence="2 3" key="1">
    <citation type="submission" date="2018-08" db="EMBL/GenBank/DDBJ databases">
        <title>A genome reference for cultivated species of the human gut microbiota.</title>
        <authorList>
            <person name="Zou Y."/>
            <person name="Xue W."/>
            <person name="Luo G."/>
        </authorList>
    </citation>
    <scope>NUCLEOTIDE SEQUENCE [LARGE SCALE GENOMIC DNA]</scope>
    <source>
        <strain evidence="2 3">AF31-14AC</strain>
    </source>
</reference>
<name>A0A3E2U1W5_9FIRM</name>
<organism evidence="2 3">
    <name type="scientific">Faecalibacterium prausnitzii</name>
    <dbReference type="NCBI Taxonomy" id="853"/>
    <lineage>
        <taxon>Bacteria</taxon>
        <taxon>Bacillati</taxon>
        <taxon>Bacillota</taxon>
        <taxon>Clostridia</taxon>
        <taxon>Eubacteriales</taxon>
        <taxon>Oscillospiraceae</taxon>
        <taxon>Faecalibacterium</taxon>
    </lineage>
</organism>